<dbReference type="EMBL" id="DS027685">
    <property type="protein sequence ID" value="EAW25157.1"/>
    <property type="molecule type" value="Genomic_DNA"/>
</dbReference>
<dbReference type="PANTHER" id="PTHR42791">
    <property type="entry name" value="GNAT FAMILY ACETYLTRANSFERASE"/>
    <property type="match status" value="1"/>
</dbReference>
<dbReference type="Gene3D" id="3.40.630.30">
    <property type="match status" value="1"/>
</dbReference>
<dbReference type="InterPro" id="IPR052523">
    <property type="entry name" value="Trichothecene_AcTrans"/>
</dbReference>
<reference evidence="3" key="1">
    <citation type="journal article" date="2008" name="PLoS Genet.">
        <title>Genomic islands in the pathogenic filamentous fungus Aspergillus fumigatus.</title>
        <authorList>
            <person name="Fedorova N.D."/>
            <person name="Khaldi N."/>
            <person name="Joardar V.S."/>
            <person name="Maiti R."/>
            <person name="Amedeo P."/>
            <person name="Anderson M.J."/>
            <person name="Crabtree J."/>
            <person name="Silva J.C."/>
            <person name="Badger J.H."/>
            <person name="Albarraq A."/>
            <person name="Angiuoli S."/>
            <person name="Bussey H."/>
            <person name="Bowyer P."/>
            <person name="Cotty P.J."/>
            <person name="Dyer P.S."/>
            <person name="Egan A."/>
            <person name="Galens K."/>
            <person name="Fraser-Liggett C.M."/>
            <person name="Haas B.J."/>
            <person name="Inman J.M."/>
            <person name="Kent R."/>
            <person name="Lemieux S."/>
            <person name="Malavazi I."/>
            <person name="Orvis J."/>
            <person name="Roemer T."/>
            <person name="Ronning C.M."/>
            <person name="Sundaram J.P."/>
            <person name="Sutton G."/>
            <person name="Turner G."/>
            <person name="Venter J.C."/>
            <person name="White O.R."/>
            <person name="Whitty B.R."/>
            <person name="Youngman P."/>
            <person name="Wolfe K.H."/>
            <person name="Goldman G.H."/>
            <person name="Wortman J.R."/>
            <person name="Jiang B."/>
            <person name="Denning D.W."/>
            <person name="Nierman W.C."/>
        </authorList>
    </citation>
    <scope>NUCLEOTIDE SEQUENCE [LARGE SCALE GENOMIC DNA]</scope>
    <source>
        <strain evidence="3">ATCC 1020 / DSM 3700 / CBS 544.65 / FGSC A1164 / JCM 1740 / NRRL 181 / WB 181</strain>
    </source>
</reference>
<protein>
    <submittedName>
        <fullName evidence="2">GNAT family acetyltransferase, putative</fullName>
    </submittedName>
</protein>
<dbReference type="GO" id="GO:0016747">
    <property type="term" value="F:acyltransferase activity, transferring groups other than amino-acyl groups"/>
    <property type="evidence" value="ECO:0007669"/>
    <property type="project" value="InterPro"/>
</dbReference>
<dbReference type="VEuPathDB" id="FungiDB:NFIA_106450"/>
<feature type="domain" description="N-acetyltransferase" evidence="1">
    <location>
        <begin position="93"/>
        <end position="237"/>
    </location>
</feature>
<dbReference type="CDD" id="cd04301">
    <property type="entry name" value="NAT_SF"/>
    <property type="match status" value="1"/>
</dbReference>
<evidence type="ECO:0000259" key="1">
    <source>
        <dbReference type="PROSITE" id="PS51186"/>
    </source>
</evidence>
<dbReference type="PANTHER" id="PTHR42791:SF2">
    <property type="entry name" value="N-ACETYLTRANSFERASE DOMAIN-CONTAINING PROTEIN"/>
    <property type="match status" value="1"/>
</dbReference>
<dbReference type="GeneID" id="4593411"/>
<dbReference type="KEGG" id="nfi:NFIA_106450"/>
<accession>A1CX05</accession>
<keyword evidence="2" id="KW-0808">Transferase</keyword>
<dbReference type="SUPFAM" id="SSF55729">
    <property type="entry name" value="Acyl-CoA N-acyltransferases (Nat)"/>
    <property type="match status" value="1"/>
</dbReference>
<dbReference type="OrthoDB" id="410198at2759"/>
<organism evidence="2 3">
    <name type="scientific">Neosartorya fischeri (strain ATCC 1020 / DSM 3700 / CBS 544.65 / FGSC A1164 / JCM 1740 / NRRL 181 / WB 181)</name>
    <name type="common">Aspergillus fischerianus</name>
    <dbReference type="NCBI Taxonomy" id="331117"/>
    <lineage>
        <taxon>Eukaryota</taxon>
        <taxon>Fungi</taxon>
        <taxon>Dikarya</taxon>
        <taxon>Ascomycota</taxon>
        <taxon>Pezizomycotina</taxon>
        <taxon>Eurotiomycetes</taxon>
        <taxon>Eurotiomycetidae</taxon>
        <taxon>Eurotiales</taxon>
        <taxon>Aspergillaceae</taxon>
        <taxon>Aspergillus</taxon>
        <taxon>Aspergillus subgen. Fumigati</taxon>
    </lineage>
</organism>
<dbReference type="eggNOG" id="ENOG502SC13">
    <property type="taxonomic scope" value="Eukaryota"/>
</dbReference>
<dbReference type="Pfam" id="PF13673">
    <property type="entry name" value="Acetyltransf_10"/>
    <property type="match status" value="1"/>
</dbReference>
<proteinExistence type="predicted"/>
<evidence type="ECO:0000313" key="3">
    <source>
        <dbReference type="Proteomes" id="UP000006702"/>
    </source>
</evidence>
<keyword evidence="3" id="KW-1185">Reference proteome</keyword>
<name>A1CX05_NEOFI</name>
<dbReference type="Proteomes" id="UP000006702">
    <property type="component" value="Unassembled WGS sequence"/>
</dbReference>
<evidence type="ECO:0000313" key="2">
    <source>
        <dbReference type="EMBL" id="EAW25157.1"/>
    </source>
</evidence>
<dbReference type="AlphaFoldDB" id="A1CX05"/>
<dbReference type="InterPro" id="IPR000182">
    <property type="entry name" value="GNAT_dom"/>
</dbReference>
<sequence>MTTIRYATEADAPAIAELNIICFQDAPMYRNMLPNIDPLSATPMKISRTYDKLSNPKMHVLVATDSTSNQILGCARWLMPDPSPKWRNESEMVVLSDEARAKAAQMAQLRPAGMNVAVYEGLLKALEEMREKYVRDGDIGEFALFSYLSVDAGQLTGVVLELLVTHPQHQGKGVGKALLDWGVRMADQTNARIYLEATPEGYPLYSKYGWRDVEDIVIDYSVYGGEGDATYVVMIREPALNHPN</sequence>
<dbReference type="OMA" id="FFLMMRD"/>
<dbReference type="RefSeq" id="XP_001267054.1">
    <property type="nucleotide sequence ID" value="XM_001267053.1"/>
</dbReference>
<dbReference type="InterPro" id="IPR016181">
    <property type="entry name" value="Acyl_CoA_acyltransferase"/>
</dbReference>
<dbReference type="PROSITE" id="PS51186">
    <property type="entry name" value="GNAT"/>
    <property type="match status" value="1"/>
</dbReference>
<gene>
    <name evidence="2" type="ORF">NFIA_106450</name>
</gene>
<dbReference type="HOGENOM" id="CLU_060131_6_3_1"/>